<comment type="caution">
    <text evidence="2">The sequence shown here is derived from an EMBL/GenBank/DDBJ whole genome shotgun (WGS) entry which is preliminary data.</text>
</comment>
<evidence type="ECO:0000313" key="2">
    <source>
        <dbReference type="EMBL" id="KAK7269366.1"/>
    </source>
</evidence>
<feature type="compositionally biased region" description="Basic and acidic residues" evidence="1">
    <location>
        <begin position="11"/>
        <end position="36"/>
    </location>
</feature>
<name>A0AAN9IE42_CROPI</name>
<gene>
    <name evidence="2" type="ORF">RIF29_22091</name>
</gene>
<proteinExistence type="predicted"/>
<dbReference type="Proteomes" id="UP001372338">
    <property type="component" value="Unassembled WGS sequence"/>
</dbReference>
<protein>
    <submittedName>
        <fullName evidence="2">Uncharacterized protein</fullName>
    </submittedName>
</protein>
<accession>A0AAN9IE42</accession>
<keyword evidence="3" id="KW-1185">Reference proteome</keyword>
<sequence length="105" mass="12407">MRKTKSTRAANQREEQDEESRTKIGQRERRRVAEKAEEWKIEEERRRYSVCKAKQSCDGGRRRVRAEMRMNKVKSERRRVTAATAATAAVKRMVRLRANRRIGCA</sequence>
<feature type="region of interest" description="Disordered" evidence="1">
    <location>
        <begin position="1"/>
        <end position="36"/>
    </location>
</feature>
<dbReference type="EMBL" id="JAYWIO010000004">
    <property type="protein sequence ID" value="KAK7269366.1"/>
    <property type="molecule type" value="Genomic_DNA"/>
</dbReference>
<evidence type="ECO:0000313" key="3">
    <source>
        <dbReference type="Proteomes" id="UP001372338"/>
    </source>
</evidence>
<evidence type="ECO:0000256" key="1">
    <source>
        <dbReference type="SAM" id="MobiDB-lite"/>
    </source>
</evidence>
<dbReference type="AlphaFoldDB" id="A0AAN9IE42"/>
<organism evidence="2 3">
    <name type="scientific">Crotalaria pallida</name>
    <name type="common">Smooth rattlebox</name>
    <name type="synonym">Crotalaria striata</name>
    <dbReference type="NCBI Taxonomy" id="3830"/>
    <lineage>
        <taxon>Eukaryota</taxon>
        <taxon>Viridiplantae</taxon>
        <taxon>Streptophyta</taxon>
        <taxon>Embryophyta</taxon>
        <taxon>Tracheophyta</taxon>
        <taxon>Spermatophyta</taxon>
        <taxon>Magnoliopsida</taxon>
        <taxon>eudicotyledons</taxon>
        <taxon>Gunneridae</taxon>
        <taxon>Pentapetalae</taxon>
        <taxon>rosids</taxon>
        <taxon>fabids</taxon>
        <taxon>Fabales</taxon>
        <taxon>Fabaceae</taxon>
        <taxon>Papilionoideae</taxon>
        <taxon>50 kb inversion clade</taxon>
        <taxon>genistoids sensu lato</taxon>
        <taxon>core genistoids</taxon>
        <taxon>Crotalarieae</taxon>
        <taxon>Crotalaria</taxon>
    </lineage>
</organism>
<reference evidence="2 3" key="1">
    <citation type="submission" date="2024-01" db="EMBL/GenBank/DDBJ databases">
        <title>The genomes of 5 underutilized Papilionoideae crops provide insights into root nodulation and disease resistanc.</title>
        <authorList>
            <person name="Yuan L."/>
        </authorList>
    </citation>
    <scope>NUCLEOTIDE SEQUENCE [LARGE SCALE GENOMIC DNA]</scope>
    <source>
        <strain evidence="2">ZHUSHIDOU_FW_LH</strain>
        <tissue evidence="2">Leaf</tissue>
    </source>
</reference>